<dbReference type="Proteomes" id="UP000051131">
    <property type="component" value="Unassembled WGS sequence"/>
</dbReference>
<dbReference type="STRING" id="1423729.FC80_GL001459"/>
<dbReference type="InterPro" id="IPR011426">
    <property type="entry name" value="CamS"/>
</dbReference>
<dbReference type="CDD" id="cd13441">
    <property type="entry name" value="CamS_repeat_1"/>
    <property type="match status" value="1"/>
</dbReference>
<sequence>MKKIGVILGAALSLVLLAGCAKLDSATSTVKNAAKSSTSSGYQVTGKAEDSEYQGVVEDGKYLTSKARGVGISQNSDNLLNLKSFESGLTQLSKTKYSTSKYVFREGQLLSSATVEDWLGRKSKSNPNGLNPVNNGQTDADKRNPIYVQQIEEQDYMKEVDGKLQLAGITVGIGMNRKDYYQKEQYGATYTTDISKEKMIAEGQQAAAKVLERLRKTSGVSADTPIIIAMFQQASDDSLVGGSFYQYTYVTSGATINDWTSLDYRSYVFPSTSVSSVPNDNDETSFESFKKQVQNFFPNLAGVTAQAEYKGKALQGMNVNITTQFYSLTEITSFTQYLAQAAKTYLPSGIPIDITVKGTDGTVQSFLARKANATNFYTHVFGSY</sequence>
<dbReference type="PATRIC" id="fig|1423729.3.peg.1481"/>
<dbReference type="Gene3D" id="3.10.570.10">
    <property type="entry name" value="sex pheromone staph- cam373 precursor domain"/>
    <property type="match status" value="1"/>
</dbReference>
<dbReference type="AlphaFoldDB" id="A0A0R2CFN8"/>
<dbReference type="PROSITE" id="PS51257">
    <property type="entry name" value="PROKAR_LIPOPROTEIN"/>
    <property type="match status" value="1"/>
</dbReference>
<protein>
    <submittedName>
        <fullName evidence="3">Lipoprotein, pheromone</fullName>
    </submittedName>
</protein>
<feature type="region of interest" description="Disordered" evidence="1">
    <location>
        <begin position="121"/>
        <end position="141"/>
    </location>
</feature>
<dbReference type="PIRSF" id="PIRSF012509">
    <property type="entry name" value="CamS"/>
    <property type="match status" value="1"/>
</dbReference>
<evidence type="ECO:0000256" key="2">
    <source>
        <dbReference type="SAM" id="SignalP"/>
    </source>
</evidence>
<keyword evidence="2" id="KW-0732">Signal</keyword>
<comment type="caution">
    <text evidence="3">The sequence shown here is derived from an EMBL/GenBank/DDBJ whole genome shotgun (WGS) entry which is preliminary data.</text>
</comment>
<dbReference type="RefSeq" id="WP_057829675.1">
    <property type="nucleotide sequence ID" value="NZ_AYZE01000016.1"/>
</dbReference>
<feature type="signal peptide" evidence="2">
    <location>
        <begin position="1"/>
        <end position="18"/>
    </location>
</feature>
<proteinExistence type="predicted"/>
<evidence type="ECO:0000256" key="1">
    <source>
        <dbReference type="SAM" id="MobiDB-lite"/>
    </source>
</evidence>
<evidence type="ECO:0000313" key="3">
    <source>
        <dbReference type="EMBL" id="KRM90122.1"/>
    </source>
</evidence>
<evidence type="ECO:0000313" key="4">
    <source>
        <dbReference type="Proteomes" id="UP000051131"/>
    </source>
</evidence>
<dbReference type="Pfam" id="PF07537">
    <property type="entry name" value="CamS"/>
    <property type="match status" value="1"/>
</dbReference>
<name>A0A0R2CFN8_9LACO</name>
<keyword evidence="4" id="KW-1185">Reference proteome</keyword>
<feature type="compositionally biased region" description="Polar residues" evidence="1">
    <location>
        <begin position="125"/>
        <end position="138"/>
    </location>
</feature>
<dbReference type="OrthoDB" id="9795361at2"/>
<dbReference type="EMBL" id="AYZE01000016">
    <property type="protein sequence ID" value="KRM90122.1"/>
    <property type="molecule type" value="Genomic_DNA"/>
</dbReference>
<dbReference type="CDD" id="cd13440">
    <property type="entry name" value="CamS_repeat_2"/>
    <property type="match status" value="1"/>
</dbReference>
<feature type="chain" id="PRO_5039405414" evidence="2">
    <location>
        <begin position="19"/>
        <end position="384"/>
    </location>
</feature>
<keyword evidence="3" id="KW-0449">Lipoprotein</keyword>
<gene>
    <name evidence="3" type="ORF">FC80_GL001459</name>
</gene>
<accession>A0A0R2CFN8</accession>
<organism evidence="3 4">
    <name type="scientific">Liquorilactobacillus cacaonum DSM 21116</name>
    <dbReference type="NCBI Taxonomy" id="1423729"/>
    <lineage>
        <taxon>Bacteria</taxon>
        <taxon>Bacillati</taxon>
        <taxon>Bacillota</taxon>
        <taxon>Bacilli</taxon>
        <taxon>Lactobacillales</taxon>
        <taxon>Lactobacillaceae</taxon>
        <taxon>Liquorilactobacillus</taxon>
    </lineage>
</organism>
<reference evidence="3 4" key="1">
    <citation type="journal article" date="2015" name="Genome Announc.">
        <title>Expanding the biotechnology potential of lactobacilli through comparative genomics of 213 strains and associated genera.</title>
        <authorList>
            <person name="Sun Z."/>
            <person name="Harris H.M."/>
            <person name="McCann A."/>
            <person name="Guo C."/>
            <person name="Argimon S."/>
            <person name="Zhang W."/>
            <person name="Yang X."/>
            <person name="Jeffery I.B."/>
            <person name="Cooney J.C."/>
            <person name="Kagawa T.F."/>
            <person name="Liu W."/>
            <person name="Song Y."/>
            <person name="Salvetti E."/>
            <person name="Wrobel A."/>
            <person name="Rasinkangas P."/>
            <person name="Parkhill J."/>
            <person name="Rea M.C."/>
            <person name="O'Sullivan O."/>
            <person name="Ritari J."/>
            <person name="Douillard F.P."/>
            <person name="Paul Ross R."/>
            <person name="Yang R."/>
            <person name="Briner A.E."/>
            <person name="Felis G.E."/>
            <person name="de Vos W.M."/>
            <person name="Barrangou R."/>
            <person name="Klaenhammer T.R."/>
            <person name="Caufield P.W."/>
            <person name="Cui Y."/>
            <person name="Zhang H."/>
            <person name="O'Toole P.W."/>
        </authorList>
    </citation>
    <scope>NUCLEOTIDE SEQUENCE [LARGE SCALE GENOMIC DNA]</scope>
    <source>
        <strain evidence="3 4">DSM 21116</strain>
    </source>
</reference>